<comment type="caution">
    <text evidence="1">The sequence shown here is derived from an EMBL/GenBank/DDBJ whole genome shotgun (WGS) entry which is preliminary data.</text>
</comment>
<gene>
    <name evidence="1" type="ORF">JVT61DRAFT_2897</name>
</gene>
<name>A0A8I2YSH4_9AGAM</name>
<keyword evidence="2" id="KW-1185">Reference proteome</keyword>
<accession>A0A8I2YSH4</accession>
<sequence>MPIFKPTHRRTIYDEVISKICKYLAHPSVIDPIKQCIQPFKLEICSCPLSPMT</sequence>
<dbReference type="Proteomes" id="UP000683000">
    <property type="component" value="Unassembled WGS sequence"/>
</dbReference>
<evidence type="ECO:0000313" key="2">
    <source>
        <dbReference type="Proteomes" id="UP000683000"/>
    </source>
</evidence>
<evidence type="ECO:0000313" key="1">
    <source>
        <dbReference type="EMBL" id="KAG6376012.1"/>
    </source>
</evidence>
<dbReference type="EMBL" id="JAGFBS010000013">
    <property type="protein sequence ID" value="KAG6376012.1"/>
    <property type="molecule type" value="Genomic_DNA"/>
</dbReference>
<reference evidence="1" key="1">
    <citation type="submission" date="2021-03" db="EMBL/GenBank/DDBJ databases">
        <title>Evolutionary innovations through gain and loss of genes in the ectomycorrhizal Boletales.</title>
        <authorList>
            <person name="Wu G."/>
            <person name="Miyauchi S."/>
            <person name="Morin E."/>
            <person name="Yang Z.-L."/>
            <person name="Xu J."/>
            <person name="Martin F.M."/>
        </authorList>
    </citation>
    <scope>NUCLEOTIDE SEQUENCE</scope>
    <source>
        <strain evidence="1">BR01</strain>
    </source>
</reference>
<protein>
    <submittedName>
        <fullName evidence="1">Uncharacterized protein</fullName>
    </submittedName>
</protein>
<organism evidence="1 2">
    <name type="scientific">Boletus reticuloceps</name>
    <dbReference type="NCBI Taxonomy" id="495285"/>
    <lineage>
        <taxon>Eukaryota</taxon>
        <taxon>Fungi</taxon>
        <taxon>Dikarya</taxon>
        <taxon>Basidiomycota</taxon>
        <taxon>Agaricomycotina</taxon>
        <taxon>Agaricomycetes</taxon>
        <taxon>Agaricomycetidae</taxon>
        <taxon>Boletales</taxon>
        <taxon>Boletineae</taxon>
        <taxon>Boletaceae</taxon>
        <taxon>Boletoideae</taxon>
        <taxon>Boletus</taxon>
    </lineage>
</organism>
<dbReference type="AlphaFoldDB" id="A0A8I2YSH4"/>
<proteinExistence type="predicted"/>